<dbReference type="Proteomes" id="UP000759537">
    <property type="component" value="Unassembled WGS sequence"/>
</dbReference>
<feature type="region of interest" description="Disordered" evidence="1">
    <location>
        <begin position="148"/>
        <end position="179"/>
    </location>
</feature>
<organism evidence="3 4">
    <name type="scientific">Russula ochroleuca</name>
    <dbReference type="NCBI Taxonomy" id="152965"/>
    <lineage>
        <taxon>Eukaryota</taxon>
        <taxon>Fungi</taxon>
        <taxon>Dikarya</taxon>
        <taxon>Basidiomycota</taxon>
        <taxon>Agaricomycotina</taxon>
        <taxon>Agaricomycetes</taxon>
        <taxon>Russulales</taxon>
        <taxon>Russulaceae</taxon>
        <taxon>Russula</taxon>
    </lineage>
</organism>
<proteinExistence type="predicted"/>
<evidence type="ECO:0000313" key="3">
    <source>
        <dbReference type="EMBL" id="KAF8486290.1"/>
    </source>
</evidence>
<sequence>MFREPRLAQKRLRFLIFNMLLTASNTLFKLGVRPRAVTTPVRVHNHSGTCGETSTREDLRPILRPSPTQTARKVHYFFTVRLREYHPAIPPASCAFSARRTNTEVTAAANAQALPFITGETWRQAGQNASAPRIQSLAAALVASGSSAGIKSEQHESLDPDSDPGPCGAPSPEVDVAGQLPRKGARAIEEDCHGRPITAPHHHESPLARARAGRNVPPAHIETFPKHYRLSIALPRPGGAQFASEMITVSARRGGRLAVVADAWHLEHDCHFEWHFAFPGPDIDLEAVRARLGKDGILVIDVPRRRG</sequence>
<comment type="caution">
    <text evidence="3">The sequence shown here is derived from an EMBL/GenBank/DDBJ whole genome shotgun (WGS) entry which is preliminary data.</text>
</comment>
<accession>A0A9P5N503</accession>
<feature type="signal peptide" evidence="2">
    <location>
        <begin position="1"/>
        <end position="26"/>
    </location>
</feature>
<keyword evidence="4" id="KW-1185">Reference proteome</keyword>
<dbReference type="EMBL" id="WHVB01000002">
    <property type="protein sequence ID" value="KAF8486290.1"/>
    <property type="molecule type" value="Genomic_DNA"/>
</dbReference>
<evidence type="ECO:0008006" key="5">
    <source>
        <dbReference type="Google" id="ProtNLM"/>
    </source>
</evidence>
<dbReference type="OrthoDB" id="3253535at2759"/>
<name>A0A9P5N503_9AGAM</name>
<feature type="chain" id="PRO_5040306024" description="SHSP domain-containing protein" evidence="2">
    <location>
        <begin position="27"/>
        <end position="307"/>
    </location>
</feature>
<evidence type="ECO:0000256" key="1">
    <source>
        <dbReference type="SAM" id="MobiDB-lite"/>
    </source>
</evidence>
<evidence type="ECO:0000256" key="2">
    <source>
        <dbReference type="SAM" id="SignalP"/>
    </source>
</evidence>
<reference evidence="3" key="1">
    <citation type="submission" date="2019-10" db="EMBL/GenBank/DDBJ databases">
        <authorList>
            <consortium name="DOE Joint Genome Institute"/>
            <person name="Kuo A."/>
            <person name="Miyauchi S."/>
            <person name="Kiss E."/>
            <person name="Drula E."/>
            <person name="Kohler A."/>
            <person name="Sanchez-Garcia M."/>
            <person name="Andreopoulos B."/>
            <person name="Barry K.W."/>
            <person name="Bonito G."/>
            <person name="Buee M."/>
            <person name="Carver A."/>
            <person name="Chen C."/>
            <person name="Cichocki N."/>
            <person name="Clum A."/>
            <person name="Culley D."/>
            <person name="Crous P.W."/>
            <person name="Fauchery L."/>
            <person name="Girlanda M."/>
            <person name="Hayes R."/>
            <person name="Keri Z."/>
            <person name="LaButti K."/>
            <person name="Lipzen A."/>
            <person name="Lombard V."/>
            <person name="Magnuson J."/>
            <person name="Maillard F."/>
            <person name="Morin E."/>
            <person name="Murat C."/>
            <person name="Nolan M."/>
            <person name="Ohm R."/>
            <person name="Pangilinan J."/>
            <person name="Pereira M."/>
            <person name="Perotto S."/>
            <person name="Peter M."/>
            <person name="Riley R."/>
            <person name="Sitrit Y."/>
            <person name="Stielow B."/>
            <person name="Szollosi G."/>
            <person name="Zifcakova L."/>
            <person name="Stursova M."/>
            <person name="Spatafora J.W."/>
            <person name="Tedersoo L."/>
            <person name="Vaario L.-M."/>
            <person name="Yamada A."/>
            <person name="Yan M."/>
            <person name="Wang P."/>
            <person name="Xu J."/>
            <person name="Bruns T."/>
            <person name="Baldrian P."/>
            <person name="Vilgalys R."/>
            <person name="Henrissat B."/>
            <person name="Grigoriev I.V."/>
            <person name="Hibbett D."/>
            <person name="Nagy L.G."/>
            <person name="Martin F.M."/>
        </authorList>
    </citation>
    <scope>NUCLEOTIDE SEQUENCE</scope>
    <source>
        <strain evidence="3">Prilba</strain>
    </source>
</reference>
<dbReference type="AlphaFoldDB" id="A0A9P5N503"/>
<dbReference type="CDD" id="cd06464">
    <property type="entry name" value="ACD_sHsps-like"/>
    <property type="match status" value="1"/>
</dbReference>
<reference evidence="3" key="2">
    <citation type="journal article" date="2020" name="Nat. Commun.">
        <title>Large-scale genome sequencing of mycorrhizal fungi provides insights into the early evolution of symbiotic traits.</title>
        <authorList>
            <person name="Miyauchi S."/>
            <person name="Kiss E."/>
            <person name="Kuo A."/>
            <person name="Drula E."/>
            <person name="Kohler A."/>
            <person name="Sanchez-Garcia M."/>
            <person name="Morin E."/>
            <person name="Andreopoulos B."/>
            <person name="Barry K.W."/>
            <person name="Bonito G."/>
            <person name="Buee M."/>
            <person name="Carver A."/>
            <person name="Chen C."/>
            <person name="Cichocki N."/>
            <person name="Clum A."/>
            <person name="Culley D."/>
            <person name="Crous P.W."/>
            <person name="Fauchery L."/>
            <person name="Girlanda M."/>
            <person name="Hayes R.D."/>
            <person name="Keri Z."/>
            <person name="LaButti K."/>
            <person name="Lipzen A."/>
            <person name="Lombard V."/>
            <person name="Magnuson J."/>
            <person name="Maillard F."/>
            <person name="Murat C."/>
            <person name="Nolan M."/>
            <person name="Ohm R.A."/>
            <person name="Pangilinan J."/>
            <person name="Pereira M.F."/>
            <person name="Perotto S."/>
            <person name="Peter M."/>
            <person name="Pfister S."/>
            <person name="Riley R."/>
            <person name="Sitrit Y."/>
            <person name="Stielow J.B."/>
            <person name="Szollosi G."/>
            <person name="Zifcakova L."/>
            <person name="Stursova M."/>
            <person name="Spatafora J.W."/>
            <person name="Tedersoo L."/>
            <person name="Vaario L.M."/>
            <person name="Yamada A."/>
            <person name="Yan M."/>
            <person name="Wang P."/>
            <person name="Xu J."/>
            <person name="Bruns T."/>
            <person name="Baldrian P."/>
            <person name="Vilgalys R."/>
            <person name="Dunand C."/>
            <person name="Henrissat B."/>
            <person name="Grigoriev I.V."/>
            <person name="Hibbett D."/>
            <person name="Nagy L.G."/>
            <person name="Martin F.M."/>
        </authorList>
    </citation>
    <scope>NUCLEOTIDE SEQUENCE</scope>
    <source>
        <strain evidence="3">Prilba</strain>
    </source>
</reference>
<protein>
    <recommendedName>
        <fullName evidence="5">SHSP domain-containing protein</fullName>
    </recommendedName>
</protein>
<evidence type="ECO:0000313" key="4">
    <source>
        <dbReference type="Proteomes" id="UP000759537"/>
    </source>
</evidence>
<gene>
    <name evidence="3" type="ORF">DFH94DRAFT_850349</name>
</gene>
<keyword evidence="2" id="KW-0732">Signal</keyword>